<keyword evidence="3" id="KW-1185">Reference proteome</keyword>
<evidence type="ECO:0000256" key="1">
    <source>
        <dbReference type="SAM" id="SignalP"/>
    </source>
</evidence>
<proteinExistence type="predicted"/>
<reference evidence="2" key="1">
    <citation type="submission" date="2022-07" db="EMBL/GenBank/DDBJ databases">
        <title>Sphingomonas sp. nov., a novel bacterium isolated from the north slope of the Mount Everest.</title>
        <authorList>
            <person name="Cui X."/>
            <person name="Liu Y."/>
        </authorList>
    </citation>
    <scope>NUCLEOTIDE SEQUENCE</scope>
    <source>
        <strain evidence="2">S5-59</strain>
    </source>
</reference>
<evidence type="ECO:0000313" key="3">
    <source>
        <dbReference type="Proteomes" id="UP001058533"/>
    </source>
</evidence>
<organism evidence="2 3">
    <name type="scientific">Sphingomonas qomolangmaensis</name>
    <dbReference type="NCBI Taxonomy" id="2918765"/>
    <lineage>
        <taxon>Bacteria</taxon>
        <taxon>Pseudomonadati</taxon>
        <taxon>Pseudomonadota</taxon>
        <taxon>Alphaproteobacteria</taxon>
        <taxon>Sphingomonadales</taxon>
        <taxon>Sphingomonadaceae</taxon>
        <taxon>Sphingomonas</taxon>
    </lineage>
</organism>
<dbReference type="RefSeq" id="WP_256507016.1">
    <property type="nucleotide sequence ID" value="NZ_CP101740.1"/>
</dbReference>
<feature type="chain" id="PRO_5045700627" evidence="1">
    <location>
        <begin position="24"/>
        <end position="61"/>
    </location>
</feature>
<gene>
    <name evidence="2" type="ORF">NMP03_02750</name>
</gene>
<protein>
    <submittedName>
        <fullName evidence="2">Uncharacterized protein</fullName>
    </submittedName>
</protein>
<feature type="signal peptide" evidence="1">
    <location>
        <begin position="1"/>
        <end position="23"/>
    </location>
</feature>
<dbReference type="EMBL" id="CP101740">
    <property type="protein sequence ID" value="UUL83172.1"/>
    <property type="molecule type" value="Genomic_DNA"/>
</dbReference>
<evidence type="ECO:0000313" key="2">
    <source>
        <dbReference type="EMBL" id="UUL83172.1"/>
    </source>
</evidence>
<name>A0ABY5L8R2_9SPHN</name>
<sequence length="61" mass="6476">MRRIVLAASLLFSTVMPFTTAHAAPAAVEAKQSLVEYLGSFESGGVTYDVYLVTDFGGGVY</sequence>
<keyword evidence="1" id="KW-0732">Signal</keyword>
<accession>A0ABY5L8R2</accession>
<dbReference type="Proteomes" id="UP001058533">
    <property type="component" value="Chromosome"/>
</dbReference>